<proteinExistence type="predicted"/>
<gene>
    <name evidence="2" type="ORF">GCM10009550_78940</name>
</gene>
<name>A0ABN1S2E7_9ACTN</name>
<sequence>MPLVDDPPQPVTLGAAIEGHAYYDADVATRGTQATMVGVNEEKITRPGWKLLGPYYAVTTEIRCDHDLPEATPGSSLPGCVFHHYIPYMIFDETTHPVVGPVAEHIYDAQKTLPSEWRVEKNRGTSNMLNRLTDESQIENNRATACVGTAPSCDEYPMASTYQGAAFSPPGDWSARTVPAAANSSQGGIMGNFYAANRILDQDAYWVWVKLADGRTSW</sequence>
<comment type="caution">
    <text evidence="2">The sequence shown here is derived from an EMBL/GenBank/DDBJ whole genome shotgun (WGS) entry which is preliminary data.</text>
</comment>
<dbReference type="EMBL" id="BAAAHH010000082">
    <property type="protein sequence ID" value="GAA0970862.1"/>
    <property type="molecule type" value="Genomic_DNA"/>
</dbReference>
<evidence type="ECO:0000259" key="1">
    <source>
        <dbReference type="Pfam" id="PF14040"/>
    </source>
</evidence>
<reference evidence="2 3" key="1">
    <citation type="journal article" date="2019" name="Int. J. Syst. Evol. Microbiol.">
        <title>The Global Catalogue of Microorganisms (GCM) 10K type strain sequencing project: providing services to taxonomists for standard genome sequencing and annotation.</title>
        <authorList>
            <consortium name="The Broad Institute Genomics Platform"/>
            <consortium name="The Broad Institute Genome Sequencing Center for Infectious Disease"/>
            <person name="Wu L."/>
            <person name="Ma J."/>
        </authorList>
    </citation>
    <scope>NUCLEOTIDE SEQUENCE [LARGE SCALE GENOMIC DNA]</scope>
    <source>
        <strain evidence="2 3">JCM 10696</strain>
    </source>
</reference>
<organism evidence="2 3">
    <name type="scientific">Actinocorallia libanotica</name>
    <dbReference type="NCBI Taxonomy" id="46162"/>
    <lineage>
        <taxon>Bacteria</taxon>
        <taxon>Bacillati</taxon>
        <taxon>Actinomycetota</taxon>
        <taxon>Actinomycetes</taxon>
        <taxon>Streptosporangiales</taxon>
        <taxon>Thermomonosporaceae</taxon>
        <taxon>Actinocorallia</taxon>
    </lineage>
</organism>
<keyword evidence="3" id="KW-1185">Reference proteome</keyword>
<evidence type="ECO:0000313" key="3">
    <source>
        <dbReference type="Proteomes" id="UP001500665"/>
    </source>
</evidence>
<feature type="domain" description="Deoxyribonuclease NucA/NucB" evidence="1">
    <location>
        <begin position="130"/>
        <end position="207"/>
    </location>
</feature>
<dbReference type="Pfam" id="PF14040">
    <property type="entry name" value="DNase_NucA_NucB"/>
    <property type="match status" value="1"/>
</dbReference>
<evidence type="ECO:0000313" key="2">
    <source>
        <dbReference type="EMBL" id="GAA0970862.1"/>
    </source>
</evidence>
<dbReference type="RefSeq" id="WP_344248075.1">
    <property type="nucleotide sequence ID" value="NZ_BAAAHH010000082.1"/>
</dbReference>
<accession>A0ABN1S2E7</accession>
<dbReference type="InterPro" id="IPR029476">
    <property type="entry name" value="DNase_NucA_NucB"/>
</dbReference>
<protein>
    <recommendedName>
        <fullName evidence="1">Deoxyribonuclease NucA/NucB domain-containing protein</fullName>
    </recommendedName>
</protein>
<dbReference type="Proteomes" id="UP001500665">
    <property type="component" value="Unassembled WGS sequence"/>
</dbReference>